<comment type="caution">
    <text evidence="11">The sequence shown here is derived from an EMBL/GenBank/DDBJ whole genome shotgun (WGS) entry which is preliminary data.</text>
</comment>
<dbReference type="CDD" id="cd21678">
    <property type="entry name" value="SMP_TCB"/>
    <property type="match status" value="1"/>
</dbReference>
<feature type="domain" description="C2" evidence="9">
    <location>
        <begin position="414"/>
        <end position="547"/>
    </location>
</feature>
<name>A0A1Y2DRH7_9FUNG</name>
<dbReference type="PANTHER" id="PTHR46980:SF2">
    <property type="entry name" value="TRICALBIN-1-RELATED"/>
    <property type="match status" value="1"/>
</dbReference>
<evidence type="ECO:0000256" key="6">
    <source>
        <dbReference type="SAM" id="Coils"/>
    </source>
</evidence>
<feature type="domain" description="C2" evidence="9">
    <location>
        <begin position="666"/>
        <end position="784"/>
    </location>
</feature>
<dbReference type="InterPro" id="IPR035892">
    <property type="entry name" value="C2_domain_sf"/>
</dbReference>
<dbReference type="SUPFAM" id="SSF49562">
    <property type="entry name" value="C2 domain (Calcium/lipid-binding domain, CaLB)"/>
    <property type="match status" value="5"/>
</dbReference>
<dbReference type="CDD" id="cd00030">
    <property type="entry name" value="C2"/>
    <property type="match status" value="1"/>
</dbReference>
<feature type="transmembrane region" description="Helical" evidence="8">
    <location>
        <begin position="181"/>
        <end position="199"/>
    </location>
</feature>
<dbReference type="Gene3D" id="2.60.40.150">
    <property type="entry name" value="C2 domain"/>
    <property type="match status" value="5"/>
</dbReference>
<dbReference type="PRINTS" id="PR00360">
    <property type="entry name" value="C2DOMAIN"/>
</dbReference>
<dbReference type="GO" id="GO:0008289">
    <property type="term" value="F:lipid binding"/>
    <property type="evidence" value="ECO:0007669"/>
    <property type="project" value="UniProtKB-KW"/>
</dbReference>
<evidence type="ECO:0000256" key="5">
    <source>
        <dbReference type="ARBA" id="ARBA00023136"/>
    </source>
</evidence>
<keyword evidence="8" id="KW-1133">Transmembrane helix</keyword>
<dbReference type="PANTHER" id="PTHR46980">
    <property type="entry name" value="TRICALBIN-1-RELATED"/>
    <property type="match status" value="1"/>
</dbReference>
<feature type="coiled-coil region" evidence="6">
    <location>
        <begin position="558"/>
        <end position="594"/>
    </location>
</feature>
<evidence type="ECO:0000256" key="2">
    <source>
        <dbReference type="ARBA" id="ARBA00022448"/>
    </source>
</evidence>
<evidence type="ECO:0008006" key="13">
    <source>
        <dbReference type="Google" id="ProtNLM"/>
    </source>
</evidence>
<keyword evidence="6" id="KW-0175">Coiled coil</keyword>
<dbReference type="InterPro" id="IPR031468">
    <property type="entry name" value="SMP_LBD"/>
</dbReference>
<gene>
    <name evidence="11" type="ORF">LY90DRAFT_505605</name>
</gene>
<keyword evidence="4" id="KW-0446">Lipid-binding</keyword>
<dbReference type="Proteomes" id="UP000193920">
    <property type="component" value="Unassembled WGS sequence"/>
</dbReference>
<keyword evidence="2" id="KW-0813">Transport</keyword>
<evidence type="ECO:0000256" key="4">
    <source>
        <dbReference type="ARBA" id="ARBA00023121"/>
    </source>
</evidence>
<feature type="domain" description="C2" evidence="9">
    <location>
        <begin position="800"/>
        <end position="916"/>
    </location>
</feature>
<dbReference type="PROSITE" id="PS51847">
    <property type="entry name" value="SMP"/>
    <property type="match status" value="1"/>
</dbReference>
<evidence type="ECO:0000313" key="12">
    <source>
        <dbReference type="Proteomes" id="UP000193920"/>
    </source>
</evidence>
<dbReference type="OrthoDB" id="270970at2759"/>
<dbReference type="EMBL" id="MCOG01000059">
    <property type="protein sequence ID" value="ORY61888.1"/>
    <property type="molecule type" value="Genomic_DNA"/>
</dbReference>
<dbReference type="InterPro" id="IPR052455">
    <property type="entry name" value="Tricalbin_domain"/>
</dbReference>
<dbReference type="Pfam" id="PF00168">
    <property type="entry name" value="C2"/>
    <property type="match status" value="5"/>
</dbReference>
<keyword evidence="8" id="KW-0812">Transmembrane</keyword>
<keyword evidence="5 8" id="KW-0472">Membrane</keyword>
<evidence type="ECO:0000256" key="8">
    <source>
        <dbReference type="SAM" id="Phobius"/>
    </source>
</evidence>
<accession>A0A1Y2DRH7</accession>
<dbReference type="SMART" id="SM00239">
    <property type="entry name" value="C2"/>
    <property type="match status" value="5"/>
</dbReference>
<feature type="compositionally biased region" description="Low complexity" evidence="7">
    <location>
        <begin position="1"/>
        <end position="18"/>
    </location>
</feature>
<dbReference type="GO" id="GO:0006869">
    <property type="term" value="P:lipid transport"/>
    <property type="evidence" value="ECO:0007669"/>
    <property type="project" value="UniProtKB-KW"/>
</dbReference>
<comment type="subcellular location">
    <subcellularLocation>
        <location evidence="1">Membrane</location>
    </subcellularLocation>
</comment>
<dbReference type="STRING" id="1754190.A0A1Y2DRH7"/>
<evidence type="ECO:0000313" key="11">
    <source>
        <dbReference type="EMBL" id="ORY61888.1"/>
    </source>
</evidence>
<evidence type="ECO:0000256" key="7">
    <source>
        <dbReference type="SAM" id="MobiDB-lite"/>
    </source>
</evidence>
<reference evidence="11 12" key="1">
    <citation type="submission" date="2016-08" db="EMBL/GenBank/DDBJ databases">
        <title>A Parts List for Fungal Cellulosomes Revealed by Comparative Genomics.</title>
        <authorList>
            <consortium name="DOE Joint Genome Institute"/>
            <person name="Haitjema C.H."/>
            <person name="Gilmore S.P."/>
            <person name="Henske J.K."/>
            <person name="Solomon K.V."/>
            <person name="De Groot R."/>
            <person name="Kuo A."/>
            <person name="Mondo S.J."/>
            <person name="Salamov A.A."/>
            <person name="Labutti K."/>
            <person name="Zhao Z."/>
            <person name="Chiniquy J."/>
            <person name="Barry K."/>
            <person name="Brewer H.M."/>
            <person name="Purvine S.O."/>
            <person name="Wright A.T."/>
            <person name="Boxma B."/>
            <person name="Van Alen T."/>
            <person name="Hackstein J.H."/>
            <person name="Baker S.E."/>
            <person name="Grigoriev I.V."/>
            <person name="O'Malley M.A."/>
        </authorList>
    </citation>
    <scope>NUCLEOTIDE SEQUENCE [LARGE SCALE GENOMIC DNA]</scope>
    <source>
        <strain evidence="11 12">G1</strain>
    </source>
</reference>
<keyword evidence="12" id="KW-1185">Reference proteome</keyword>
<evidence type="ECO:0000256" key="3">
    <source>
        <dbReference type="ARBA" id="ARBA00023055"/>
    </source>
</evidence>
<dbReference type="GO" id="GO:0016020">
    <property type="term" value="C:membrane"/>
    <property type="evidence" value="ECO:0007669"/>
    <property type="project" value="UniProtKB-SubCell"/>
</dbReference>
<dbReference type="InterPro" id="IPR000008">
    <property type="entry name" value="C2_dom"/>
</dbReference>
<dbReference type="PROSITE" id="PS50004">
    <property type="entry name" value="C2"/>
    <property type="match status" value="5"/>
</dbReference>
<feature type="compositionally biased region" description="Polar residues" evidence="7">
    <location>
        <begin position="71"/>
        <end position="85"/>
    </location>
</feature>
<proteinExistence type="predicted"/>
<feature type="domain" description="SMP-LTD" evidence="10">
    <location>
        <begin position="225"/>
        <end position="425"/>
    </location>
</feature>
<sequence length="1478" mass="165014">METTENANPTVPVNNTTENKTDTQEVQSSPAPAPTQPTGQAEPAQPAPGIEVQSQPATEVQPLPASEEKPTSNVEGENNTNTDAVTDNENDDTVKVNGNTVTIDAQPFVSELFSKNPGEIAKVFDMDPKQLKKEQNKLKKKGSVMDNKYANLFLLQSIRDECGILVMGCLASWLLTRIGFSIYWTIFVMAATLMSYITYNNRKKHLYYNKERKAYQQKVRLNSENPETLNWLNYILRKAWPTAEPLIGGIVMENVNGILDGIEIGLDSIKITEFSLGTEAPKLMEMCPSTDSDPNVIKFTCLAKYEPLDENKISKYDIESGEKRASKIVLGIKPSSIVPNIPTQVTNILFIGKLLFVITTMESFPYVRKVEFTFVEQPNISWDLKPLSAGIDIMKFGLDNAIDMIVKKIIAGIALEPTRITLEIKDMIESMTLDQPIGLLKLNFYEGKDLKNTSKLGGKDDPYAKFSINGNELARTKIIGNDLNPSWNHTEYVIVSGLIYADPKNNSDLAIIEVMSDNNLKKDNVMGRVENFYLRQYIALCEIENRKKLEIEREALFIENLNRQGITDEKEIARLRKEENKKRKKELAQREKNKSFAQNLLSSLEVSAEEYINSLNPVERKEYIDKWGDPLVESDTVLQLYQLGKDNEIDKTKPAGKIRMGISYIPLNVFNENFENDQSTEKFSETGIARIWIYKVQKLEKNPNPYCIAEIDGQEVLRTPKKKYNNNPGYNSFKDVFIKNFSTAKLTVTVKDSETGSDSVLGTFSWELIEIYERLKEDPGANWFKLSSKFEEAVINLGLEWKPMIMNMSSNIQKPIGVCRLLVKGAKNLKNNEKIGVADPYSRIYLSGKEIAVTDIVENSLNPDFNEVYYLMIRSKNDRLGFDIFDHSEMKNDQKLGKVEMNITDICRNIKINGETVPITDSWNAMEKLMQNQNLQNGDVSAPLYDKQNEGKVRQGNIEFNLKFFEIVDLGLNNNETEKDKQEDTAAQNNLASENTDRTFVNKVKDSNLLSGIIRVKIYSVSDLPKAAFYNIDSYFEDEPFNVLLSTPRTPKPSTGGNVEAIVEGFVRNYQNTKMVFGINDKNGSTVKRLATLSIPIEQLITGKLGIDVPFIHICDNGTTKIKLGVEYEPLNMQLERGELSPEMGTLKVHIAKGTVKGVDSSGTSDPYVKVIFRGESVYKTGEIKKTLTPEWNENFSLDISDRKSNKLVFQVYDWNKVQKDELIGQGVVPLYSIYDKEKVSKTISIYNHNKKGDIESEEAGTLDLDFEFIPSLHNKRMRNRIGNNNAALKLAGGVAGGVASGVGSVAGGVASGVGSVAGGVVGGVASGVGSVARGIGLKKSNKSTGGSTIKIKIIKAEGLKAVDSSGTSDPYVKIEYQKKAIYKTKIIKKNTSPVWNEECSMKFDRESSEPVVFTLKDNNVIGKSTPLGFVEVNINEVLFNAGEVSINRDFDVQNGPGKLTLQIDCDESATTPTNVEN</sequence>
<evidence type="ECO:0000259" key="10">
    <source>
        <dbReference type="PROSITE" id="PS51847"/>
    </source>
</evidence>
<feature type="compositionally biased region" description="Low complexity" evidence="7">
    <location>
        <begin position="36"/>
        <end position="49"/>
    </location>
</feature>
<protein>
    <recommendedName>
        <fullName evidence="13">Tricalbin</fullName>
    </recommendedName>
</protein>
<organism evidence="11 12">
    <name type="scientific">Neocallimastix californiae</name>
    <dbReference type="NCBI Taxonomy" id="1754190"/>
    <lineage>
        <taxon>Eukaryota</taxon>
        <taxon>Fungi</taxon>
        <taxon>Fungi incertae sedis</taxon>
        <taxon>Chytridiomycota</taxon>
        <taxon>Chytridiomycota incertae sedis</taxon>
        <taxon>Neocallimastigomycetes</taxon>
        <taxon>Neocallimastigales</taxon>
        <taxon>Neocallimastigaceae</taxon>
        <taxon>Neocallimastix</taxon>
    </lineage>
</organism>
<evidence type="ECO:0000256" key="1">
    <source>
        <dbReference type="ARBA" id="ARBA00004370"/>
    </source>
</evidence>
<feature type="domain" description="C2" evidence="9">
    <location>
        <begin position="1328"/>
        <end position="1449"/>
    </location>
</feature>
<feature type="domain" description="C2" evidence="9">
    <location>
        <begin position="1127"/>
        <end position="1244"/>
    </location>
</feature>
<feature type="region of interest" description="Disordered" evidence="7">
    <location>
        <begin position="1"/>
        <end position="95"/>
    </location>
</feature>
<keyword evidence="3" id="KW-0445">Lipid transport</keyword>
<evidence type="ECO:0000259" key="9">
    <source>
        <dbReference type="PROSITE" id="PS50004"/>
    </source>
</evidence>